<reference evidence="2 3" key="1">
    <citation type="submission" date="2023-02" db="EMBL/GenBank/DDBJ databases">
        <title>LHISI_Scaffold_Assembly.</title>
        <authorList>
            <person name="Stuart O.P."/>
            <person name="Cleave R."/>
            <person name="Magrath M.J.L."/>
            <person name="Mikheyev A.S."/>
        </authorList>
    </citation>
    <scope>NUCLEOTIDE SEQUENCE [LARGE SCALE GENOMIC DNA]</scope>
    <source>
        <strain evidence="2">Daus_M_001</strain>
        <tissue evidence="2">Leg muscle</tissue>
    </source>
</reference>
<keyword evidence="3" id="KW-1185">Reference proteome</keyword>
<organism evidence="2 3">
    <name type="scientific">Dryococelus australis</name>
    <dbReference type="NCBI Taxonomy" id="614101"/>
    <lineage>
        <taxon>Eukaryota</taxon>
        <taxon>Metazoa</taxon>
        <taxon>Ecdysozoa</taxon>
        <taxon>Arthropoda</taxon>
        <taxon>Hexapoda</taxon>
        <taxon>Insecta</taxon>
        <taxon>Pterygota</taxon>
        <taxon>Neoptera</taxon>
        <taxon>Polyneoptera</taxon>
        <taxon>Phasmatodea</taxon>
        <taxon>Verophasmatodea</taxon>
        <taxon>Anareolatae</taxon>
        <taxon>Phasmatidae</taxon>
        <taxon>Eurycanthinae</taxon>
        <taxon>Dryococelus</taxon>
    </lineage>
</organism>
<evidence type="ECO:0000313" key="2">
    <source>
        <dbReference type="EMBL" id="KAJ8889091.1"/>
    </source>
</evidence>
<accession>A0ABQ9HXI7</accession>
<protein>
    <submittedName>
        <fullName evidence="2">Uncharacterized protein</fullName>
    </submittedName>
</protein>
<name>A0ABQ9HXI7_9NEOP</name>
<dbReference type="Proteomes" id="UP001159363">
    <property type="component" value="Chromosome 3"/>
</dbReference>
<proteinExistence type="predicted"/>
<sequence>MQEKEVKYKPVSKADYEREFKQINLSFEKPSVDTCYTCNTLHMQIKVATEAENMDAKNEAENNLKEHQERADLAYQ</sequence>
<dbReference type="EMBL" id="JARBHB010000003">
    <property type="protein sequence ID" value="KAJ8889091.1"/>
    <property type="molecule type" value="Genomic_DNA"/>
</dbReference>
<comment type="caution">
    <text evidence="2">The sequence shown here is derived from an EMBL/GenBank/DDBJ whole genome shotgun (WGS) entry which is preliminary data.</text>
</comment>
<evidence type="ECO:0000313" key="3">
    <source>
        <dbReference type="Proteomes" id="UP001159363"/>
    </source>
</evidence>
<gene>
    <name evidence="2" type="ORF">PR048_008585</name>
</gene>
<feature type="region of interest" description="Disordered" evidence="1">
    <location>
        <begin position="56"/>
        <end position="76"/>
    </location>
</feature>
<evidence type="ECO:0000256" key="1">
    <source>
        <dbReference type="SAM" id="MobiDB-lite"/>
    </source>
</evidence>